<evidence type="ECO:0000259" key="2">
    <source>
        <dbReference type="Pfam" id="PF13878"/>
    </source>
</evidence>
<dbReference type="GO" id="GO:0008270">
    <property type="term" value="F:zinc ion binding"/>
    <property type="evidence" value="ECO:0007669"/>
    <property type="project" value="UniProtKB-KW"/>
</dbReference>
<organism evidence="3 4">
    <name type="scientific">Helianthus annuus</name>
    <name type="common">Common sunflower</name>
    <dbReference type="NCBI Taxonomy" id="4232"/>
    <lineage>
        <taxon>Eukaryota</taxon>
        <taxon>Viridiplantae</taxon>
        <taxon>Streptophyta</taxon>
        <taxon>Embryophyta</taxon>
        <taxon>Tracheophyta</taxon>
        <taxon>Spermatophyta</taxon>
        <taxon>Magnoliopsida</taxon>
        <taxon>eudicotyledons</taxon>
        <taxon>Gunneridae</taxon>
        <taxon>Pentapetalae</taxon>
        <taxon>asterids</taxon>
        <taxon>campanulids</taxon>
        <taxon>Asterales</taxon>
        <taxon>Asteraceae</taxon>
        <taxon>Asteroideae</taxon>
        <taxon>Heliantheae alliance</taxon>
        <taxon>Heliantheae</taxon>
        <taxon>Helianthus</taxon>
    </lineage>
</organism>
<dbReference type="GO" id="GO:0007064">
    <property type="term" value="P:mitotic sister chromatid cohesion"/>
    <property type="evidence" value="ECO:0000318"/>
    <property type="project" value="GO_Central"/>
</dbReference>
<protein>
    <submittedName>
        <fullName evidence="3">Putative N-acetyltransferase ESCO, zinc-finger</fullName>
    </submittedName>
</protein>
<keyword evidence="1" id="KW-0812">Transmembrane</keyword>
<dbReference type="InterPro" id="IPR028005">
    <property type="entry name" value="AcTrfase_ESCO_Znf_dom"/>
</dbReference>
<dbReference type="PANTHER" id="PTHR45884:SF2">
    <property type="entry name" value="N-ACETYLTRANSFERASE ECO"/>
    <property type="match status" value="1"/>
</dbReference>
<feature type="transmembrane region" description="Helical" evidence="1">
    <location>
        <begin position="21"/>
        <end position="37"/>
    </location>
</feature>
<dbReference type="PANTHER" id="PTHR45884">
    <property type="entry name" value="N-ACETYLTRANSFERASE ECO"/>
    <property type="match status" value="1"/>
</dbReference>
<dbReference type="AlphaFoldDB" id="A0A251S6N5"/>
<dbReference type="Pfam" id="PF13878">
    <property type="entry name" value="zf-C2H2_3"/>
    <property type="match status" value="1"/>
</dbReference>
<dbReference type="InParanoid" id="A0A251S6N5"/>
<evidence type="ECO:0000313" key="3">
    <source>
        <dbReference type="EMBL" id="OTF94509.1"/>
    </source>
</evidence>
<gene>
    <name evidence="3" type="ORF">HannXRQ_Chr15g0472861</name>
</gene>
<name>A0A251S6N5_HELAN</name>
<feature type="domain" description="N-acetyltransferase ESCO zinc-finger" evidence="2">
    <location>
        <begin position="94"/>
        <end position="132"/>
    </location>
</feature>
<keyword evidence="3" id="KW-0479">Metal-binding</keyword>
<keyword evidence="3" id="KW-0862">Zinc</keyword>
<evidence type="ECO:0000313" key="4">
    <source>
        <dbReference type="Proteomes" id="UP000215914"/>
    </source>
</evidence>
<dbReference type="GO" id="GO:0005634">
    <property type="term" value="C:nucleus"/>
    <property type="evidence" value="ECO:0000318"/>
    <property type="project" value="GO_Central"/>
</dbReference>
<evidence type="ECO:0000256" key="1">
    <source>
        <dbReference type="SAM" id="Phobius"/>
    </source>
</evidence>
<accession>A0A251S6N5</accession>
<dbReference type="Proteomes" id="UP000215914">
    <property type="component" value="Chromosome 15"/>
</dbReference>
<keyword evidence="4" id="KW-1185">Reference proteome</keyword>
<keyword evidence="3" id="KW-0863">Zinc-finger</keyword>
<dbReference type="EMBL" id="CM007904">
    <property type="protein sequence ID" value="OTF94509.1"/>
    <property type="molecule type" value="Genomic_DNA"/>
</dbReference>
<reference evidence="4" key="1">
    <citation type="journal article" date="2017" name="Nature">
        <title>The sunflower genome provides insights into oil metabolism, flowering and Asterid evolution.</title>
        <authorList>
            <person name="Badouin H."/>
            <person name="Gouzy J."/>
            <person name="Grassa C.J."/>
            <person name="Murat F."/>
            <person name="Staton S.E."/>
            <person name="Cottret L."/>
            <person name="Lelandais-Briere C."/>
            <person name="Owens G.L."/>
            <person name="Carrere S."/>
            <person name="Mayjonade B."/>
            <person name="Legrand L."/>
            <person name="Gill N."/>
            <person name="Kane N.C."/>
            <person name="Bowers J.E."/>
            <person name="Hubner S."/>
            <person name="Bellec A."/>
            <person name="Berard A."/>
            <person name="Berges H."/>
            <person name="Blanchet N."/>
            <person name="Boniface M.C."/>
            <person name="Brunel D."/>
            <person name="Catrice O."/>
            <person name="Chaidir N."/>
            <person name="Claudel C."/>
            <person name="Donnadieu C."/>
            <person name="Faraut T."/>
            <person name="Fievet G."/>
            <person name="Helmstetter N."/>
            <person name="King M."/>
            <person name="Knapp S.J."/>
            <person name="Lai Z."/>
            <person name="Le Paslier M.C."/>
            <person name="Lippi Y."/>
            <person name="Lorenzon L."/>
            <person name="Mandel J.R."/>
            <person name="Marage G."/>
            <person name="Marchand G."/>
            <person name="Marquand E."/>
            <person name="Bret-Mestries E."/>
            <person name="Morien E."/>
            <person name="Nambeesan S."/>
            <person name="Nguyen T."/>
            <person name="Pegot-Espagnet P."/>
            <person name="Pouilly N."/>
            <person name="Raftis F."/>
            <person name="Sallet E."/>
            <person name="Schiex T."/>
            <person name="Thomas J."/>
            <person name="Vandecasteele C."/>
            <person name="Vares D."/>
            <person name="Vear F."/>
            <person name="Vautrin S."/>
            <person name="Crespi M."/>
            <person name="Mangin B."/>
            <person name="Burke J.M."/>
            <person name="Salse J."/>
            <person name="Munos S."/>
            <person name="Vincourt P."/>
            <person name="Rieseberg L.H."/>
            <person name="Langlade N.B."/>
        </authorList>
    </citation>
    <scope>NUCLEOTIDE SEQUENCE [LARGE SCALE GENOMIC DNA]</scope>
    <source>
        <strain evidence="4">cv. SF193</strain>
    </source>
</reference>
<keyword evidence="1" id="KW-1133">Transmembrane helix</keyword>
<proteinExistence type="predicted"/>
<dbReference type="STRING" id="4232.A0A251S6N5"/>
<dbReference type="GO" id="GO:0000785">
    <property type="term" value="C:chromatin"/>
    <property type="evidence" value="ECO:0000318"/>
    <property type="project" value="GO_Central"/>
</dbReference>
<sequence>MNIKHTTNLHKKNKLREMRQLFFILTEIIITSALKTYRKATLFVHPNKLYQQGQPFSKNIYVKRFPIKNDDDGIDEKKIMNCKSVLNKKRKYAQFHLDLGQSDFMFRNCKICGMKFVPGDEDDERLHKEFHKSYTHGIGLKGWCKERVLDTHSSQNGRVILVQNDYPPAHIKKVEEVIKMMEMELGDGWIFHKDCKVFIFIKRVNYTNGSCSLYIISSLGTNLFF</sequence>
<keyword evidence="3" id="KW-0808">Transferase</keyword>
<keyword evidence="1" id="KW-0472">Membrane</keyword>
<dbReference type="GO" id="GO:0061733">
    <property type="term" value="F:protein-lysine-acetyltransferase activity"/>
    <property type="evidence" value="ECO:0000318"/>
    <property type="project" value="GO_Central"/>
</dbReference>